<keyword evidence="3" id="KW-1185">Reference proteome</keyword>
<geneLocation type="plasmid" evidence="2 3">
    <name>pI</name>
</geneLocation>
<organism evidence="2 3">
    <name type="scientific">Denitratisoma oestradiolicum</name>
    <dbReference type="NCBI Taxonomy" id="311182"/>
    <lineage>
        <taxon>Bacteria</taxon>
        <taxon>Pseudomonadati</taxon>
        <taxon>Pseudomonadota</taxon>
        <taxon>Betaproteobacteria</taxon>
        <taxon>Nitrosomonadales</taxon>
        <taxon>Sterolibacteriaceae</taxon>
        <taxon>Denitratisoma</taxon>
    </lineage>
</organism>
<reference evidence="2 3" key="1">
    <citation type="submission" date="2020-03" db="EMBL/GenBank/DDBJ databases">
        <authorList>
            <consortium name="Genoscope - CEA"/>
            <person name="William W."/>
        </authorList>
    </citation>
    <scope>NUCLEOTIDE SEQUENCE [LARGE SCALE GENOMIC DNA]</scope>
    <source>
        <strain evidence="3">DSM 16959</strain>
        <plasmid evidence="2 3">pI</plasmid>
    </source>
</reference>
<proteinExistence type="predicted"/>
<evidence type="ECO:0000313" key="2">
    <source>
        <dbReference type="EMBL" id="CAB1371344.1"/>
    </source>
</evidence>
<accession>A0A6S6YVI8</accession>
<feature type="compositionally biased region" description="Basic and acidic residues" evidence="1">
    <location>
        <begin position="17"/>
        <end position="34"/>
    </location>
</feature>
<sequence>MRGLDLEAETAEALALAEKREDERDDASPADRRAGRPAHYRPGRA</sequence>
<protein>
    <submittedName>
        <fullName evidence="2">Uncharacterized protein</fullName>
    </submittedName>
</protein>
<keyword evidence="2" id="KW-0614">Plasmid</keyword>
<dbReference type="Proteomes" id="UP000515733">
    <property type="component" value="Plasmid pI"/>
</dbReference>
<feature type="region of interest" description="Disordered" evidence="1">
    <location>
        <begin position="16"/>
        <end position="45"/>
    </location>
</feature>
<name>A0A6S6YVI8_9PROT</name>
<evidence type="ECO:0000256" key="1">
    <source>
        <dbReference type="SAM" id="MobiDB-lite"/>
    </source>
</evidence>
<evidence type="ECO:0000313" key="3">
    <source>
        <dbReference type="Proteomes" id="UP000515733"/>
    </source>
</evidence>
<dbReference type="AlphaFoldDB" id="A0A6S6YVI8"/>
<dbReference type="EMBL" id="LR778302">
    <property type="protein sequence ID" value="CAB1371344.1"/>
    <property type="molecule type" value="Genomic_DNA"/>
</dbReference>
<gene>
    <name evidence="2" type="ORF">DENOEST_P0186</name>
</gene>
<dbReference type="KEGG" id="doe:DENOEST_P0186"/>
<feature type="compositionally biased region" description="Basic residues" evidence="1">
    <location>
        <begin position="35"/>
        <end position="45"/>
    </location>
</feature>